<name>A0ABQ9FHR3_TEGGR</name>
<feature type="compositionally biased region" description="Pro residues" evidence="3">
    <location>
        <begin position="117"/>
        <end position="133"/>
    </location>
</feature>
<dbReference type="InterPro" id="IPR019309">
    <property type="entry name" value="WASHC3"/>
</dbReference>
<evidence type="ECO:0000256" key="3">
    <source>
        <dbReference type="SAM" id="MobiDB-lite"/>
    </source>
</evidence>
<sequence>MDEDGLPLVGPGVDYTKVESISQKRTIAFLNHFITHTASFLNRFSNVCEEKLETISNRIQQLEINMNILEAKLSSIPGLENVTAPVSSQSTTSGTTPAPSTETTTNTQPPQTTQAPQAPPAPDEAPPPPPPEEPQQSNPVSKDPRYAKYFKLINVGVPPQAIKNKMVLEGLDPNYLEI</sequence>
<protein>
    <recommendedName>
        <fullName evidence="6">Coiled-coil domain-containing protein 53</fullName>
    </recommendedName>
</protein>
<dbReference type="Gene3D" id="1.20.5.110">
    <property type="match status" value="1"/>
</dbReference>
<comment type="similarity">
    <text evidence="1">Belongs to the CCDC53 family.</text>
</comment>
<dbReference type="Proteomes" id="UP001217089">
    <property type="component" value="Unassembled WGS sequence"/>
</dbReference>
<dbReference type="PANTHER" id="PTHR13015:SF0">
    <property type="entry name" value="WASH COMPLEX SUBUNIT 3"/>
    <property type="match status" value="1"/>
</dbReference>
<feature type="coiled-coil region" evidence="2">
    <location>
        <begin position="45"/>
        <end position="72"/>
    </location>
</feature>
<feature type="compositionally biased region" description="Low complexity" evidence="3">
    <location>
        <begin position="85"/>
        <end position="116"/>
    </location>
</feature>
<dbReference type="EMBL" id="JARBDR010000337">
    <property type="protein sequence ID" value="KAJ8315716.1"/>
    <property type="molecule type" value="Genomic_DNA"/>
</dbReference>
<evidence type="ECO:0000313" key="4">
    <source>
        <dbReference type="EMBL" id="KAJ8315716.1"/>
    </source>
</evidence>
<feature type="region of interest" description="Disordered" evidence="3">
    <location>
        <begin position="82"/>
        <end position="145"/>
    </location>
</feature>
<proteinExistence type="inferred from homology"/>
<evidence type="ECO:0000256" key="1">
    <source>
        <dbReference type="ARBA" id="ARBA00006290"/>
    </source>
</evidence>
<keyword evidence="5" id="KW-1185">Reference proteome</keyword>
<dbReference type="Pfam" id="PF10152">
    <property type="entry name" value="CCDC53"/>
    <property type="match status" value="1"/>
</dbReference>
<organism evidence="4 5">
    <name type="scientific">Tegillarca granosa</name>
    <name type="common">Malaysian cockle</name>
    <name type="synonym">Anadara granosa</name>
    <dbReference type="NCBI Taxonomy" id="220873"/>
    <lineage>
        <taxon>Eukaryota</taxon>
        <taxon>Metazoa</taxon>
        <taxon>Spiralia</taxon>
        <taxon>Lophotrochozoa</taxon>
        <taxon>Mollusca</taxon>
        <taxon>Bivalvia</taxon>
        <taxon>Autobranchia</taxon>
        <taxon>Pteriomorphia</taxon>
        <taxon>Arcoida</taxon>
        <taxon>Arcoidea</taxon>
        <taxon>Arcidae</taxon>
        <taxon>Tegillarca</taxon>
    </lineage>
</organism>
<evidence type="ECO:0008006" key="6">
    <source>
        <dbReference type="Google" id="ProtNLM"/>
    </source>
</evidence>
<keyword evidence="2" id="KW-0175">Coiled coil</keyword>
<dbReference type="PANTHER" id="PTHR13015">
    <property type="entry name" value="PROTEIN AD-016-RELATED"/>
    <property type="match status" value="1"/>
</dbReference>
<comment type="caution">
    <text evidence="4">The sequence shown here is derived from an EMBL/GenBank/DDBJ whole genome shotgun (WGS) entry which is preliminary data.</text>
</comment>
<evidence type="ECO:0000313" key="5">
    <source>
        <dbReference type="Proteomes" id="UP001217089"/>
    </source>
</evidence>
<evidence type="ECO:0000256" key="2">
    <source>
        <dbReference type="SAM" id="Coils"/>
    </source>
</evidence>
<reference evidence="4 5" key="1">
    <citation type="submission" date="2022-12" db="EMBL/GenBank/DDBJ databases">
        <title>Chromosome-level genome of Tegillarca granosa.</title>
        <authorList>
            <person name="Kim J."/>
        </authorList>
    </citation>
    <scope>NUCLEOTIDE SEQUENCE [LARGE SCALE GENOMIC DNA]</scope>
    <source>
        <strain evidence="4">Teg-2019</strain>
        <tissue evidence="4">Adductor muscle</tissue>
    </source>
</reference>
<accession>A0ABQ9FHR3</accession>
<gene>
    <name evidence="4" type="ORF">KUTeg_007866</name>
</gene>